<dbReference type="AlphaFoldDB" id="A0A426XR30"/>
<evidence type="ECO:0000313" key="2">
    <source>
        <dbReference type="EMBL" id="RRT41957.1"/>
    </source>
</evidence>
<proteinExistence type="predicted"/>
<sequence>KLSVDYESEYGGAGLGDQDQEVSMDAAIGRGHKHRGRSRRDRVVRSCIARVPRKRRRAAMGPASIEEEEPLIEIACSIVDGHRLDQLYIRADPSDHAEKKLSLDSVVEN</sequence>
<dbReference type="Proteomes" id="UP000287651">
    <property type="component" value="Unassembled WGS sequence"/>
</dbReference>
<reference evidence="2 3" key="1">
    <citation type="journal article" date="2014" name="Agronomy (Basel)">
        <title>A Draft Genome Sequence for Ensete ventricosum, the Drought-Tolerant Tree Against Hunger.</title>
        <authorList>
            <person name="Harrison J."/>
            <person name="Moore K.A."/>
            <person name="Paszkiewicz K."/>
            <person name="Jones T."/>
            <person name="Grant M."/>
            <person name="Ambacheew D."/>
            <person name="Muzemil S."/>
            <person name="Studholme D.J."/>
        </authorList>
    </citation>
    <scope>NUCLEOTIDE SEQUENCE [LARGE SCALE GENOMIC DNA]</scope>
</reference>
<organism evidence="2 3">
    <name type="scientific">Ensete ventricosum</name>
    <name type="common">Abyssinian banana</name>
    <name type="synonym">Musa ensete</name>
    <dbReference type="NCBI Taxonomy" id="4639"/>
    <lineage>
        <taxon>Eukaryota</taxon>
        <taxon>Viridiplantae</taxon>
        <taxon>Streptophyta</taxon>
        <taxon>Embryophyta</taxon>
        <taxon>Tracheophyta</taxon>
        <taxon>Spermatophyta</taxon>
        <taxon>Magnoliopsida</taxon>
        <taxon>Liliopsida</taxon>
        <taxon>Zingiberales</taxon>
        <taxon>Musaceae</taxon>
        <taxon>Ensete</taxon>
    </lineage>
</organism>
<name>A0A426XR30_ENSVE</name>
<feature type="non-terminal residue" evidence="2">
    <location>
        <position position="1"/>
    </location>
</feature>
<comment type="caution">
    <text evidence="2">The sequence shown here is derived from an EMBL/GenBank/DDBJ whole genome shotgun (WGS) entry which is preliminary data.</text>
</comment>
<feature type="region of interest" description="Disordered" evidence="1">
    <location>
        <begin position="1"/>
        <end position="22"/>
    </location>
</feature>
<accession>A0A426XR30</accession>
<evidence type="ECO:0000313" key="3">
    <source>
        <dbReference type="Proteomes" id="UP000287651"/>
    </source>
</evidence>
<dbReference type="EMBL" id="AMZH03018163">
    <property type="protein sequence ID" value="RRT41957.1"/>
    <property type="molecule type" value="Genomic_DNA"/>
</dbReference>
<protein>
    <submittedName>
        <fullName evidence="2">Uncharacterized protein</fullName>
    </submittedName>
</protein>
<evidence type="ECO:0000256" key="1">
    <source>
        <dbReference type="SAM" id="MobiDB-lite"/>
    </source>
</evidence>
<gene>
    <name evidence="2" type="ORF">B296_00055494</name>
</gene>